<evidence type="ECO:0000256" key="1">
    <source>
        <dbReference type="ARBA" id="ARBA00004123"/>
    </source>
</evidence>
<dbReference type="AlphaFoldDB" id="A0AA38G2B5"/>
<evidence type="ECO:0000313" key="6">
    <source>
        <dbReference type="Proteomes" id="UP000824469"/>
    </source>
</evidence>
<protein>
    <recommendedName>
        <fullName evidence="4">Homeobox domain-containing protein</fullName>
    </recommendedName>
</protein>
<name>A0AA38G2B5_TAXCH</name>
<dbReference type="PANTHER" id="PTHR35743">
    <property type="entry name" value="NODULIN HOMEOBOX"/>
    <property type="match status" value="1"/>
</dbReference>
<dbReference type="PANTHER" id="PTHR35743:SF1">
    <property type="entry name" value="NODULIN HOMEOBOX"/>
    <property type="match status" value="1"/>
</dbReference>
<evidence type="ECO:0000256" key="3">
    <source>
        <dbReference type="SAM" id="MobiDB-lite"/>
    </source>
</evidence>
<evidence type="ECO:0000313" key="5">
    <source>
        <dbReference type="EMBL" id="KAH9314712.1"/>
    </source>
</evidence>
<dbReference type="OMA" id="HAMPLIP"/>
<feature type="compositionally biased region" description="Polar residues" evidence="3">
    <location>
        <begin position="967"/>
        <end position="981"/>
    </location>
</feature>
<feature type="compositionally biased region" description="Basic and acidic residues" evidence="3">
    <location>
        <begin position="830"/>
        <end position="841"/>
    </location>
</feature>
<keyword evidence="2" id="KW-0539">Nucleus</keyword>
<evidence type="ECO:0000259" key="4">
    <source>
        <dbReference type="PROSITE" id="PS50071"/>
    </source>
</evidence>
<feature type="region of interest" description="Disordered" evidence="3">
    <location>
        <begin position="809"/>
        <end position="847"/>
    </location>
</feature>
<gene>
    <name evidence="5" type="ORF">KI387_023339</name>
</gene>
<evidence type="ECO:0000256" key="2">
    <source>
        <dbReference type="PROSITE-ProRule" id="PRU00108"/>
    </source>
</evidence>
<dbReference type="GO" id="GO:0003697">
    <property type="term" value="F:single-stranded DNA binding"/>
    <property type="evidence" value="ECO:0007669"/>
    <property type="project" value="InterPro"/>
</dbReference>
<dbReference type="InterPro" id="IPR057287">
    <property type="entry name" value="Ndx_N"/>
</dbReference>
<feature type="region of interest" description="Disordered" evidence="3">
    <location>
        <begin position="750"/>
        <end position="780"/>
    </location>
</feature>
<dbReference type="InterPro" id="IPR001356">
    <property type="entry name" value="HD"/>
</dbReference>
<dbReference type="Pfam" id="PF25246">
    <property type="entry name" value="Nodulin_N"/>
    <property type="match status" value="1"/>
</dbReference>
<feature type="domain" description="Homeobox" evidence="4">
    <location>
        <begin position="841"/>
        <end position="909"/>
    </location>
</feature>
<accession>A0AA38G2B5</accession>
<feature type="DNA-binding region" description="Homeobox" evidence="2">
    <location>
        <begin position="843"/>
        <end position="910"/>
    </location>
</feature>
<keyword evidence="2" id="KW-0371">Homeobox</keyword>
<comment type="subcellular location">
    <subcellularLocation>
        <location evidence="1 2">Nucleus</location>
    </subcellularLocation>
</comment>
<sequence length="1011" mass="113622">MRPIKEDSVRRNDHFLDPYLAVEELHGLSSREMNKLLRDSDNFTLRVNTGKGSSMQINMEKLAGWLPLHLLAVLVASNGGEVPIRLRYLLHGIRLLHSLGELASRHAKLEQILLDNLKSTEQILDLVIYMLLVLARFEQEGRVGSFLTLHQHAALVACSLHLLSVYVSPQWQDIANVLLSHSEVDIFMDAAFDAVRKDIVFFQIKLRTLNAKIMTKKTTLIAAERIAHIASQHCEASLQVLQSLCLQTLFRERLLKNKELCRNGGILLLALSILKFQMPSSFTDSSYVVASVSRLKSKVLSILLQLCETESFSYLDEVASSPRSMRLGVLVATEVLDLLKGILHKDPKEVEGSSDNIPKGYLLLNSMRLADIFSDDSNFRSFIMNKITQDLAEISALPPPEFLSSWCADDLQVFEEDATLVYDPFRAAGAAMLSLKGGGSASSGPAAGLPNKATSMRNLVGNCTPPTSHSQQRTAFMVKIFANLHCYVADICKEQEKNQFFKKFLQCLEFGPLNPTSRLFFWSEAQTAVRICENLCSLWDHAMPLIPSLLNEEDVILLSEFLFQLHQSICPGQPPNCAIQEEPMVEYLREKHDNKFKGMFQKHQPFAYCTKSHSSPEVGEKDQINTGISMDRDIENLPFAQGIPEKDIRQISEEAISTGGCGPSSERKEEGIMVEEYTGLQNVKREPEENDEINNVNIISQIVNIQVDQFMETEIDIPEVDQYKEVEIDVPEVDLYKEMEIEQASTKNEIIGPDENQEAINSSTRSEVESAAEIDHNDKNLEIRNEDNSMVMGKGYFYDQDALREVEENQNHVDGEKEDEGAGSTAQAMERVDTSIGEDKQPRKRKRNVMNEQQIVLIEAALRDEPEMQRNANLLQLWTERLRDYGSPDLTTSQLKNWLNNRKAKLARLARESRTSDGENMSDRLYRARSSSAISGEHGVAIGSFYDSPESITGEDLYGASAGPRRGNQSGRFSTSVNSRSSVEDLHGMPPVDFEFSEHTRITPSSMYPSV</sequence>
<dbReference type="PROSITE" id="PS50071">
    <property type="entry name" value="HOMEOBOX_2"/>
    <property type="match status" value="1"/>
</dbReference>
<reference evidence="5 6" key="1">
    <citation type="journal article" date="2021" name="Nat. Plants">
        <title>The Taxus genome provides insights into paclitaxel biosynthesis.</title>
        <authorList>
            <person name="Xiong X."/>
            <person name="Gou J."/>
            <person name="Liao Q."/>
            <person name="Li Y."/>
            <person name="Zhou Q."/>
            <person name="Bi G."/>
            <person name="Li C."/>
            <person name="Du R."/>
            <person name="Wang X."/>
            <person name="Sun T."/>
            <person name="Guo L."/>
            <person name="Liang H."/>
            <person name="Lu P."/>
            <person name="Wu Y."/>
            <person name="Zhang Z."/>
            <person name="Ro D.K."/>
            <person name="Shang Y."/>
            <person name="Huang S."/>
            <person name="Yan J."/>
        </authorList>
    </citation>
    <scope>NUCLEOTIDE SEQUENCE [LARGE SCALE GENOMIC DNA]</scope>
    <source>
        <strain evidence="5">Ta-2019</strain>
    </source>
</reference>
<proteinExistence type="predicted"/>
<dbReference type="InterPro" id="IPR056560">
    <property type="entry name" value="HTH_NDX"/>
</dbReference>
<organism evidence="5 6">
    <name type="scientific">Taxus chinensis</name>
    <name type="common">Chinese yew</name>
    <name type="synonym">Taxus wallichiana var. chinensis</name>
    <dbReference type="NCBI Taxonomy" id="29808"/>
    <lineage>
        <taxon>Eukaryota</taxon>
        <taxon>Viridiplantae</taxon>
        <taxon>Streptophyta</taxon>
        <taxon>Embryophyta</taxon>
        <taxon>Tracheophyta</taxon>
        <taxon>Spermatophyta</taxon>
        <taxon>Pinopsida</taxon>
        <taxon>Pinidae</taxon>
        <taxon>Conifers II</taxon>
        <taxon>Cupressales</taxon>
        <taxon>Taxaceae</taxon>
        <taxon>Taxus</taxon>
    </lineage>
</organism>
<dbReference type="Proteomes" id="UP000824469">
    <property type="component" value="Unassembled WGS sequence"/>
</dbReference>
<dbReference type="Pfam" id="PF24426">
    <property type="entry name" value="HTH_NDX"/>
    <property type="match status" value="1"/>
</dbReference>
<dbReference type="EMBL" id="JAHRHJ020000005">
    <property type="protein sequence ID" value="KAH9314712.1"/>
    <property type="molecule type" value="Genomic_DNA"/>
</dbReference>
<comment type="caution">
    <text evidence="5">The sequence shown here is derived from an EMBL/GenBank/DDBJ whole genome shotgun (WGS) entry which is preliminary data.</text>
</comment>
<feature type="non-terminal residue" evidence="5">
    <location>
        <position position="1011"/>
    </location>
</feature>
<dbReference type="InterPro" id="IPR039325">
    <property type="entry name" value="NDX"/>
</dbReference>
<feature type="region of interest" description="Disordered" evidence="3">
    <location>
        <begin position="956"/>
        <end position="992"/>
    </location>
</feature>
<keyword evidence="6" id="KW-1185">Reference proteome</keyword>
<keyword evidence="2" id="KW-0238">DNA-binding</keyword>
<dbReference type="GO" id="GO:0005634">
    <property type="term" value="C:nucleus"/>
    <property type="evidence" value="ECO:0007669"/>
    <property type="project" value="UniProtKB-SubCell"/>
</dbReference>